<reference evidence="1 2" key="1">
    <citation type="submission" date="2017-07" db="EMBL/GenBank/DDBJ databases">
        <title>Mechanisms for carbon and nitrogen cycling indicate functional differentiation within the Candidate Phyla Radiation.</title>
        <authorList>
            <person name="Danczak R.E."/>
            <person name="Johnston M.D."/>
            <person name="Kenah C."/>
            <person name="Slattery M."/>
            <person name="Wrighton K.C."/>
            <person name="Wilkins M.J."/>
        </authorList>
    </citation>
    <scope>NUCLEOTIDE SEQUENCE [LARGE SCALE GENOMIC DNA]</scope>
    <source>
        <strain evidence="1">Licking1014_7</strain>
    </source>
</reference>
<dbReference type="AlphaFoldDB" id="A0A554LHI1"/>
<accession>A0A554LHI1</accession>
<protein>
    <submittedName>
        <fullName evidence="1">Uncharacterized protein</fullName>
    </submittedName>
</protein>
<organism evidence="1 2">
    <name type="scientific">Candidatus Berkelbacteria bacterium Licking1014_7</name>
    <dbReference type="NCBI Taxonomy" id="2017147"/>
    <lineage>
        <taxon>Bacteria</taxon>
        <taxon>Candidatus Berkelbacteria</taxon>
    </lineage>
</organism>
<proteinExistence type="predicted"/>
<dbReference type="EMBL" id="VMGK01000036">
    <property type="protein sequence ID" value="TSC92305.1"/>
    <property type="molecule type" value="Genomic_DNA"/>
</dbReference>
<name>A0A554LHI1_9BACT</name>
<comment type="caution">
    <text evidence="1">The sequence shown here is derived from an EMBL/GenBank/DDBJ whole genome shotgun (WGS) entry which is preliminary data.</text>
</comment>
<dbReference type="Proteomes" id="UP000315689">
    <property type="component" value="Unassembled WGS sequence"/>
</dbReference>
<sequence>MIRKNKMPNIRKTILALAIIIILTFGLWWVYANGYIQADITSTSGIFDKIARDNVRKKDLQTLKSAIDGYYTIKAEFPPTDGWIATYDVNKGITNLVNFSQEGLTFSRCVQKYGRERCPSNEALAETLLPLDLIDKFPCDPNLSVAICAKTENVGYMYYRDDYCGGSKEIYGLYAKLESPTQADLDSIGANSTSKCDVAGKGPQENGMNYKLGGTIENLSLSTPGSATPQLSYPHMSDRIINLNGKIALIYSVSDLPAEFKDLLKVNLKKGWNTIALPVLAQTKNKNKSFLNGLPNYKGKQYAYKWLNSWNLVSKDTENYFGAGYIVYSPEDKTILLDNIAQVVFLETQNNPYEITLQKSSGVSGPWNLVGNPFFKNTNVFNWIVEYKGQKLKFENAAGWIHNSYKDQRGVVVAQGGSAYKIVNEVKIGQGFWIATKFDGVKIIIP</sequence>
<evidence type="ECO:0000313" key="2">
    <source>
        <dbReference type="Proteomes" id="UP000315689"/>
    </source>
</evidence>
<evidence type="ECO:0000313" key="1">
    <source>
        <dbReference type="EMBL" id="TSC92305.1"/>
    </source>
</evidence>
<gene>
    <name evidence="1" type="ORF">CEN89_758</name>
</gene>